<dbReference type="InterPro" id="IPR036770">
    <property type="entry name" value="Ankyrin_rpt-contain_sf"/>
</dbReference>
<evidence type="ECO:0000256" key="7">
    <source>
        <dbReference type="PROSITE-ProRule" id="PRU00470"/>
    </source>
</evidence>
<gene>
    <name evidence="11" type="ORF">KC19_1G217800</name>
</gene>
<feature type="region of interest" description="Disordered" evidence="8">
    <location>
        <begin position="79"/>
        <end position="161"/>
    </location>
</feature>
<dbReference type="SUPFAM" id="SSF48403">
    <property type="entry name" value="Ankyrin repeat"/>
    <property type="match status" value="1"/>
</dbReference>
<keyword evidence="3 7" id="KW-0863">Zinc-finger</keyword>
<feature type="compositionally biased region" description="Basic and acidic residues" evidence="8">
    <location>
        <begin position="566"/>
        <end position="576"/>
    </location>
</feature>
<dbReference type="InterPro" id="IPR004333">
    <property type="entry name" value="SBP_dom"/>
</dbReference>
<evidence type="ECO:0000256" key="9">
    <source>
        <dbReference type="SAM" id="Phobius"/>
    </source>
</evidence>
<comment type="caution">
    <text evidence="11">The sequence shown here is derived from an EMBL/GenBank/DDBJ whole genome shotgun (WGS) entry which is preliminary data.</text>
</comment>
<dbReference type="Gene3D" id="4.10.1100.10">
    <property type="entry name" value="Transcription factor, SBP-box domain"/>
    <property type="match status" value="1"/>
</dbReference>
<dbReference type="AlphaFoldDB" id="A0A8T0J9T2"/>
<proteinExistence type="predicted"/>
<keyword evidence="12" id="KW-1185">Reference proteome</keyword>
<evidence type="ECO:0000313" key="11">
    <source>
        <dbReference type="EMBL" id="KAG0592006.1"/>
    </source>
</evidence>
<keyword evidence="5" id="KW-0804">Transcription</keyword>
<feature type="region of interest" description="Disordered" evidence="8">
    <location>
        <begin position="521"/>
        <end position="601"/>
    </location>
</feature>
<feature type="region of interest" description="Disordered" evidence="8">
    <location>
        <begin position="179"/>
        <end position="199"/>
    </location>
</feature>
<evidence type="ECO:0000256" key="1">
    <source>
        <dbReference type="ARBA" id="ARBA00004123"/>
    </source>
</evidence>
<keyword evidence="6" id="KW-0539">Nucleus</keyword>
<keyword evidence="4" id="KW-0862">Zinc</keyword>
<dbReference type="SMART" id="SM00248">
    <property type="entry name" value="ANK"/>
    <property type="match status" value="3"/>
</dbReference>
<keyword evidence="9" id="KW-0812">Transmembrane</keyword>
<dbReference type="GO" id="GO:0005634">
    <property type="term" value="C:nucleus"/>
    <property type="evidence" value="ECO:0007669"/>
    <property type="project" value="UniProtKB-SubCell"/>
</dbReference>
<dbReference type="PANTHER" id="PTHR31251:SF86">
    <property type="entry name" value="SQUAMOSA PROMOTER-BINDING-LIKE PROTEIN 1"/>
    <property type="match status" value="1"/>
</dbReference>
<evidence type="ECO:0000256" key="8">
    <source>
        <dbReference type="SAM" id="MobiDB-lite"/>
    </source>
</evidence>
<sequence>MERDTSNLGVDTRSGSSPPFFQHQFFPTDGTQPSHANNFENTNGRVSSADGHNVGEGDVFPRHWDMKNWNWDPVKFAAQRAGGSGEGSSEDLRQFDSNGNGGNHPVSDTGIITERPSTREQPSGCNDEDGRGNTGRSVFERETPSPPFNDGHSLSGDDDSQEAVGSLLKLGGEAYAYTEENAGGSRNGKRNRSSSPQYQVPTCQVDACKADLGRAKDYYRRHKVCEMHSKASKAPVTRLMQRFCQQCSRFHLLQEFDEGKRSCRRRLAGHNRRRRKAQPDADAARAYIMAEEERLSKGGSGLIGSLLNILSQLTGTTSLDRVNAPVFDREALLRKAITASLEDINRTTPLWAPLLANPNHLTSAFGGQTQQLAANSGHGANVVMEAQRLLSRLTGPSPEHLIALLQSSLNAQIAAASLTIQNNLGSQMHGSIGSGHFPLGPTSGPEAQASLPCTIPTGVVPTNAGVSQPLLSSPIPGRTTPVKEVVRPTSVVPVSLPQLNAEQSIHHGVPAVQSLFTPYQAPPKKKHVRGAATSSHLPSDGRMPPTSPFMGQREYPVNTNGPSSSARRERDPKDPVQHSSGNSQSGSDEQQPSSSNACVERRNRTRRIAMKLFERSPEELPSNLRSQIDSWLAHLPSDMESYIRPGCLVLTIFVSMPTCGWTELDRDLQGSVQKLLDLCKDDFWHRGRVHIQVERQMVSIVDGKIQDNRLVNSWGHPYIQSVRPLAVEAGQATTITVKGYNLTSPDTRLLCAHQGRYLLEESVGTEGNQVEDTEENETDENIDYSVDCSALSKYDETSLHLDAEFTLCGEHTHAVGRCFLEVEYDTTLANAKPLIIADRLVCSELSTLEDEVESAASFTAQAAVLEGLQPVEVLGCSQVARLVVEEDIASFLHELGWYFQSGIYRQKNDSFTFDVVSATRLKCLLIFSVERSWCAVVRKLFDITLTNQNIDTGIARLSQVVQDDHSLLHRAVRRKNRSMVELLLAYVPSCITNATIANAVDTENLGNLMQFKLQWGNLFRPDMTGPAGLTPLHIAATMQDGENIVDALTSDPFQVGLHAWVSKADENGQTPLQCAVAGNNLKSIHLVRDKLAALYGSPHQICINIPPDSLVQTWGHGSPGTVQGEAGCPSVQLAEWVDSGSASVINTSINKGPATCRIRARRAHFGGISGRGFRPFILSLVAIATVCVCVCVVIRSPPNVRFLKGPFRWEGLECGQI</sequence>
<dbReference type="SUPFAM" id="SSF103612">
    <property type="entry name" value="SBT domain"/>
    <property type="match status" value="1"/>
</dbReference>
<protein>
    <recommendedName>
        <fullName evidence="10">SBP-type domain-containing protein</fullName>
    </recommendedName>
</protein>
<dbReference type="InterPro" id="IPR002110">
    <property type="entry name" value="Ankyrin_rpt"/>
</dbReference>
<evidence type="ECO:0000256" key="6">
    <source>
        <dbReference type="ARBA" id="ARBA00023242"/>
    </source>
</evidence>
<feature type="compositionally biased region" description="Polar residues" evidence="8">
    <location>
        <begin position="29"/>
        <end position="46"/>
    </location>
</feature>
<feature type="transmembrane region" description="Helical" evidence="9">
    <location>
        <begin position="1176"/>
        <end position="1194"/>
    </location>
</feature>
<feature type="compositionally biased region" description="Low complexity" evidence="8">
    <location>
        <begin position="18"/>
        <end position="27"/>
    </location>
</feature>
<dbReference type="Pfam" id="PF26102">
    <property type="entry name" value="Ig_SPL7"/>
    <property type="match status" value="1"/>
</dbReference>
<dbReference type="GO" id="GO:0008270">
    <property type="term" value="F:zinc ion binding"/>
    <property type="evidence" value="ECO:0007669"/>
    <property type="project" value="UniProtKB-KW"/>
</dbReference>
<dbReference type="PROSITE" id="PS51141">
    <property type="entry name" value="ZF_SBP"/>
    <property type="match status" value="1"/>
</dbReference>
<dbReference type="InterPro" id="IPR036893">
    <property type="entry name" value="SBP_sf"/>
</dbReference>
<name>A0A8T0J9T2_CERPU</name>
<comment type="subcellular location">
    <subcellularLocation>
        <location evidence="1">Nucleus</location>
    </subcellularLocation>
</comment>
<dbReference type="InterPro" id="IPR044817">
    <property type="entry name" value="SBP-like"/>
</dbReference>
<dbReference type="Gene3D" id="1.25.40.20">
    <property type="entry name" value="Ankyrin repeat-containing domain"/>
    <property type="match status" value="1"/>
</dbReference>
<feature type="region of interest" description="Disordered" evidence="8">
    <location>
        <begin position="1"/>
        <end position="54"/>
    </location>
</feature>
<feature type="compositionally biased region" description="Polar residues" evidence="8">
    <location>
        <begin position="1"/>
        <end position="17"/>
    </location>
</feature>
<evidence type="ECO:0000256" key="4">
    <source>
        <dbReference type="ARBA" id="ARBA00022833"/>
    </source>
</evidence>
<dbReference type="GO" id="GO:0003677">
    <property type="term" value="F:DNA binding"/>
    <property type="evidence" value="ECO:0007669"/>
    <property type="project" value="InterPro"/>
</dbReference>
<keyword evidence="9" id="KW-0472">Membrane</keyword>
<keyword evidence="2" id="KW-0479">Metal-binding</keyword>
<evidence type="ECO:0000256" key="3">
    <source>
        <dbReference type="ARBA" id="ARBA00022771"/>
    </source>
</evidence>
<evidence type="ECO:0000256" key="5">
    <source>
        <dbReference type="ARBA" id="ARBA00023163"/>
    </source>
</evidence>
<dbReference type="FunFam" id="4.10.1100.10:FF:000001">
    <property type="entry name" value="Squamosa promoter-binding-like protein 14"/>
    <property type="match status" value="1"/>
</dbReference>
<feature type="domain" description="SBP-type" evidence="10">
    <location>
        <begin position="200"/>
        <end position="277"/>
    </location>
</feature>
<organism evidence="11 12">
    <name type="scientific">Ceratodon purpureus</name>
    <name type="common">Fire moss</name>
    <name type="synonym">Dicranum purpureum</name>
    <dbReference type="NCBI Taxonomy" id="3225"/>
    <lineage>
        <taxon>Eukaryota</taxon>
        <taxon>Viridiplantae</taxon>
        <taxon>Streptophyta</taxon>
        <taxon>Embryophyta</taxon>
        <taxon>Bryophyta</taxon>
        <taxon>Bryophytina</taxon>
        <taxon>Bryopsida</taxon>
        <taxon>Dicranidae</taxon>
        <taxon>Pseudoditrichales</taxon>
        <taxon>Ditrichaceae</taxon>
        <taxon>Ceratodon</taxon>
    </lineage>
</organism>
<dbReference type="EMBL" id="CM026421">
    <property type="protein sequence ID" value="KAG0592006.1"/>
    <property type="molecule type" value="Genomic_DNA"/>
</dbReference>
<dbReference type="Pfam" id="PF03110">
    <property type="entry name" value="SBP"/>
    <property type="match status" value="1"/>
</dbReference>
<evidence type="ECO:0000313" key="12">
    <source>
        <dbReference type="Proteomes" id="UP000822688"/>
    </source>
</evidence>
<feature type="compositionally biased region" description="Polar residues" evidence="8">
    <location>
        <begin position="577"/>
        <end position="597"/>
    </location>
</feature>
<keyword evidence="9" id="KW-1133">Transmembrane helix</keyword>
<evidence type="ECO:0000256" key="2">
    <source>
        <dbReference type="ARBA" id="ARBA00022723"/>
    </source>
</evidence>
<accession>A0A8T0J9T2</accession>
<reference evidence="11" key="1">
    <citation type="submission" date="2020-06" db="EMBL/GenBank/DDBJ databases">
        <title>WGS assembly of Ceratodon purpureus strain R40.</title>
        <authorList>
            <person name="Carey S.B."/>
            <person name="Jenkins J."/>
            <person name="Shu S."/>
            <person name="Lovell J.T."/>
            <person name="Sreedasyam A."/>
            <person name="Maumus F."/>
            <person name="Tiley G.P."/>
            <person name="Fernandez-Pozo N."/>
            <person name="Barry K."/>
            <person name="Chen C."/>
            <person name="Wang M."/>
            <person name="Lipzen A."/>
            <person name="Daum C."/>
            <person name="Saski C.A."/>
            <person name="Payton A.C."/>
            <person name="Mcbreen J.C."/>
            <person name="Conrad R.E."/>
            <person name="Kollar L.M."/>
            <person name="Olsson S."/>
            <person name="Huttunen S."/>
            <person name="Landis J.B."/>
            <person name="Wickett N.J."/>
            <person name="Johnson M.G."/>
            <person name="Rensing S.A."/>
            <person name="Grimwood J."/>
            <person name="Schmutz J."/>
            <person name="Mcdaniel S.F."/>
        </authorList>
    </citation>
    <scope>NUCLEOTIDE SEQUENCE</scope>
    <source>
        <strain evidence="11">R40</strain>
    </source>
</reference>
<evidence type="ECO:0000259" key="10">
    <source>
        <dbReference type="PROSITE" id="PS51141"/>
    </source>
</evidence>
<dbReference type="PANTHER" id="PTHR31251">
    <property type="entry name" value="SQUAMOSA PROMOTER-BINDING-LIKE PROTEIN 4"/>
    <property type="match status" value="1"/>
</dbReference>
<dbReference type="Proteomes" id="UP000822688">
    <property type="component" value="Chromosome 1"/>
</dbReference>